<sequence length="118" mass="13498">MDDGDPDEGKYPSDNLDDVLRPIEHFKIERNELVPQKVNTLKGPKEELETIHDTLIPKLEKAKERDEGGESLTYLTQQERVLLLEFFTVSHAVIENLSVDILKLKLLKADHASENFSD</sequence>
<evidence type="ECO:0000313" key="2">
    <source>
        <dbReference type="Proteomes" id="UP000283805"/>
    </source>
</evidence>
<proteinExistence type="predicted"/>
<accession>A0A3R7KIN0</accession>
<gene>
    <name evidence="1" type="ORF">ATJ93_4252</name>
</gene>
<organism evidence="1 2">
    <name type="scientific">Halopiger aswanensis</name>
    <dbReference type="NCBI Taxonomy" id="148449"/>
    <lineage>
        <taxon>Archaea</taxon>
        <taxon>Methanobacteriati</taxon>
        <taxon>Methanobacteriota</taxon>
        <taxon>Stenosarchaea group</taxon>
        <taxon>Halobacteria</taxon>
        <taxon>Halobacteriales</taxon>
        <taxon>Natrialbaceae</taxon>
        <taxon>Halopiger</taxon>
    </lineage>
</organism>
<name>A0A3R7KIN0_9EURY</name>
<keyword evidence="2" id="KW-1185">Reference proteome</keyword>
<reference evidence="1 2" key="1">
    <citation type="submission" date="2018-09" db="EMBL/GenBank/DDBJ databases">
        <title>Genomic Encyclopedia of Archaeal and Bacterial Type Strains, Phase II (KMG-II): from individual species to whole genera.</title>
        <authorList>
            <person name="Goeker M."/>
        </authorList>
    </citation>
    <scope>NUCLEOTIDE SEQUENCE [LARGE SCALE GENOMIC DNA]</scope>
    <source>
        <strain evidence="1 2">DSM 13151</strain>
    </source>
</reference>
<dbReference type="Proteomes" id="UP000283805">
    <property type="component" value="Unassembled WGS sequence"/>
</dbReference>
<protein>
    <submittedName>
        <fullName evidence="1">Uncharacterized protein</fullName>
    </submittedName>
</protein>
<comment type="caution">
    <text evidence="1">The sequence shown here is derived from an EMBL/GenBank/DDBJ whole genome shotgun (WGS) entry which is preliminary data.</text>
</comment>
<dbReference type="AlphaFoldDB" id="A0A3R7KIN0"/>
<evidence type="ECO:0000313" key="1">
    <source>
        <dbReference type="EMBL" id="RKD88594.1"/>
    </source>
</evidence>
<dbReference type="EMBL" id="RAPO01000005">
    <property type="protein sequence ID" value="RKD88594.1"/>
    <property type="molecule type" value="Genomic_DNA"/>
</dbReference>
<dbReference type="RefSeq" id="WP_147376669.1">
    <property type="nucleotide sequence ID" value="NZ_RAPO01000005.1"/>
</dbReference>